<dbReference type="InterPro" id="IPR012338">
    <property type="entry name" value="Beta-lactam/transpept-like"/>
</dbReference>
<evidence type="ECO:0000256" key="5">
    <source>
        <dbReference type="ARBA" id="ARBA00022670"/>
    </source>
</evidence>
<keyword evidence="12" id="KW-0472">Membrane</keyword>
<evidence type="ECO:0000256" key="6">
    <source>
        <dbReference type="ARBA" id="ARBA00022676"/>
    </source>
</evidence>
<keyword evidence="12" id="KW-0812">Transmembrane</keyword>
<dbReference type="GO" id="GO:0006508">
    <property type="term" value="P:proteolysis"/>
    <property type="evidence" value="ECO:0007669"/>
    <property type="project" value="UniProtKB-KW"/>
</dbReference>
<keyword evidence="17" id="KW-1185">Reference proteome</keyword>
<accession>A0A1M5N997</accession>
<evidence type="ECO:0000256" key="8">
    <source>
        <dbReference type="ARBA" id="ARBA00022801"/>
    </source>
</evidence>
<dbReference type="SUPFAM" id="SSF56601">
    <property type="entry name" value="beta-lactamase/transpeptidase-like"/>
    <property type="match status" value="1"/>
</dbReference>
<organism evidence="16 17">
    <name type="scientific">Chryseolinea serpens</name>
    <dbReference type="NCBI Taxonomy" id="947013"/>
    <lineage>
        <taxon>Bacteria</taxon>
        <taxon>Pseudomonadati</taxon>
        <taxon>Bacteroidota</taxon>
        <taxon>Cytophagia</taxon>
        <taxon>Cytophagales</taxon>
        <taxon>Fulvivirgaceae</taxon>
        <taxon>Chryseolinea</taxon>
    </lineage>
</organism>
<evidence type="ECO:0000256" key="10">
    <source>
        <dbReference type="ARBA" id="ARBA00044770"/>
    </source>
</evidence>
<evidence type="ECO:0000256" key="9">
    <source>
        <dbReference type="ARBA" id="ARBA00023268"/>
    </source>
</evidence>
<evidence type="ECO:0000313" key="16">
    <source>
        <dbReference type="EMBL" id="SHG86022.1"/>
    </source>
</evidence>
<keyword evidence="4" id="KW-0121">Carboxypeptidase</keyword>
<dbReference type="Gene3D" id="1.10.3810.10">
    <property type="entry name" value="Biosynthetic peptidoglycan transglycosylase-like"/>
    <property type="match status" value="1"/>
</dbReference>
<reference evidence="16 17" key="1">
    <citation type="submission" date="2016-11" db="EMBL/GenBank/DDBJ databases">
        <authorList>
            <person name="Jaros S."/>
            <person name="Januszkiewicz K."/>
            <person name="Wedrychowicz H."/>
        </authorList>
    </citation>
    <scope>NUCLEOTIDE SEQUENCE [LARGE SCALE GENOMIC DNA]</scope>
    <source>
        <strain evidence="16 17">DSM 24574</strain>
    </source>
</reference>
<dbReference type="OrthoDB" id="9766909at2"/>
<dbReference type="SUPFAM" id="SSF53955">
    <property type="entry name" value="Lysozyme-like"/>
    <property type="match status" value="1"/>
</dbReference>
<name>A0A1M5N997_9BACT</name>
<evidence type="ECO:0000256" key="4">
    <source>
        <dbReference type="ARBA" id="ARBA00022645"/>
    </source>
</evidence>
<dbReference type="EC" id="2.4.99.28" evidence="10"/>
<evidence type="ECO:0000259" key="14">
    <source>
        <dbReference type="Pfam" id="PF00912"/>
    </source>
</evidence>
<dbReference type="GO" id="GO:0008658">
    <property type="term" value="F:penicillin binding"/>
    <property type="evidence" value="ECO:0007669"/>
    <property type="project" value="InterPro"/>
</dbReference>
<keyword evidence="12" id="KW-1133">Transmembrane helix</keyword>
<dbReference type="GO" id="GO:0030288">
    <property type="term" value="C:outer membrane-bounded periplasmic space"/>
    <property type="evidence" value="ECO:0007669"/>
    <property type="project" value="TreeGrafter"/>
</dbReference>
<dbReference type="InterPro" id="IPR001264">
    <property type="entry name" value="Glyco_trans_51"/>
</dbReference>
<evidence type="ECO:0000259" key="13">
    <source>
        <dbReference type="Pfam" id="PF00905"/>
    </source>
</evidence>
<comment type="pathway">
    <text evidence="1">Cell wall biogenesis; peptidoglycan biosynthesis.</text>
</comment>
<keyword evidence="5" id="KW-0645">Protease</keyword>
<evidence type="ECO:0000256" key="12">
    <source>
        <dbReference type="SAM" id="Phobius"/>
    </source>
</evidence>
<dbReference type="RefSeq" id="WP_073133553.1">
    <property type="nucleotide sequence ID" value="NZ_FQWQ01000001.1"/>
</dbReference>
<sequence>MKRLQKYRVWVVATVLLLVVYYFILPHRLFDDPYCTVLEDAQGELLGASIAADGQWRFPELKTVPEKFSTALLVYEDKRFRSHPGVDLLSMGRAIKQNIKAGSVVSGGSTITMQVIRLSRRGKARTVFQKGIEMILATRLEWRHSKEEILSLYASHAPFGGNVVGLEAACWRYFGRDPQELSWGEAALLAVLPNAPSLMHPGKNRERLKAKRDRLLEALKAQGVIDAFACSLAQDEPIPEAPQPLPRLARHLLARVAKEGREGYKVKTTLRAALQLRIEQLVNEHHQRLASNQIFNAAAVVADVRTGNVLAYVGNTETKAPGNYGDAVDVVMAPRSTGSILKPFLYAAMLDEGKILPHTLVPDVPTFINGFSPKNFSHSYDGVVAADKALIRSLNIPAVHLLKSYRHEKFHSLLSNIGFSTLTKPPDHYGLSLILGGAEGTLWDITGMYASMARTLTNYFEHPGSNRYDRNDFHALQYTPGDTTTQETPTLDATSWISAGAIYQTFDALKELYRPGEETGWRYFNSSKKIAWKTGTSFGFRDGWAVGVTPDFVVGVWVGNADGEGRPGLTGTDAASPLLFDIFAQLDGQRWFELPRMEMEQITVCAESGHRNTPQCNAVDTAWIVKQGLQSAACPYHKTVYLTKDKKFRVHNSCEPAARMVEARWFVLPPAQEYYFKAHALSYRSLPPFRKDCEAASGLAMMDLIYPKPGAKIFIPRDLDGTLGSTVFELAHRNSTVMVYWHLDGEYIGSTQRTHKFPLRLGEGRHTLTLVDENGESVEQSFEVLSKM</sequence>
<keyword evidence="6" id="KW-0328">Glycosyltransferase</keyword>
<dbReference type="STRING" id="947013.SAMN04488109_2175"/>
<dbReference type="NCBIfam" id="TIGR02073">
    <property type="entry name" value="PBP_1c"/>
    <property type="match status" value="1"/>
</dbReference>
<dbReference type="AlphaFoldDB" id="A0A1M5N997"/>
<dbReference type="Proteomes" id="UP000184212">
    <property type="component" value="Unassembled WGS sequence"/>
</dbReference>
<dbReference type="Pfam" id="PF06832">
    <property type="entry name" value="BiPBP_C"/>
    <property type="match status" value="1"/>
</dbReference>
<dbReference type="GO" id="GO:0008955">
    <property type="term" value="F:peptidoglycan glycosyltransferase activity"/>
    <property type="evidence" value="ECO:0007669"/>
    <property type="project" value="UniProtKB-EC"/>
</dbReference>
<evidence type="ECO:0000256" key="11">
    <source>
        <dbReference type="ARBA" id="ARBA00049902"/>
    </source>
</evidence>
<dbReference type="GO" id="GO:0009252">
    <property type="term" value="P:peptidoglycan biosynthetic process"/>
    <property type="evidence" value="ECO:0007669"/>
    <property type="project" value="InterPro"/>
</dbReference>
<dbReference type="InterPro" id="IPR001460">
    <property type="entry name" value="PCN-bd_Tpept"/>
</dbReference>
<feature type="transmembrane region" description="Helical" evidence="12">
    <location>
        <begin position="7"/>
        <end position="25"/>
    </location>
</feature>
<dbReference type="InterPro" id="IPR050396">
    <property type="entry name" value="Glycosyltr_51/Transpeptidase"/>
</dbReference>
<evidence type="ECO:0000256" key="2">
    <source>
        <dbReference type="ARBA" id="ARBA00007090"/>
    </source>
</evidence>
<dbReference type="Pfam" id="PF00905">
    <property type="entry name" value="Transpeptidase"/>
    <property type="match status" value="1"/>
</dbReference>
<keyword evidence="8" id="KW-0378">Hydrolase</keyword>
<evidence type="ECO:0000256" key="7">
    <source>
        <dbReference type="ARBA" id="ARBA00022679"/>
    </source>
</evidence>
<dbReference type="Gene3D" id="3.40.710.10">
    <property type="entry name" value="DD-peptidase/beta-lactamase superfamily"/>
    <property type="match status" value="1"/>
</dbReference>
<dbReference type="InterPro" id="IPR009647">
    <property type="entry name" value="PBP_C"/>
</dbReference>
<feature type="domain" description="Glycosyl transferase family 51" evidence="14">
    <location>
        <begin position="57"/>
        <end position="219"/>
    </location>
</feature>
<dbReference type="InterPro" id="IPR036950">
    <property type="entry name" value="PBP_transglycosylase"/>
</dbReference>
<evidence type="ECO:0000256" key="3">
    <source>
        <dbReference type="ARBA" id="ARBA00007739"/>
    </source>
</evidence>
<feature type="domain" description="Penicillin-binding protein transpeptidase" evidence="13">
    <location>
        <begin position="298"/>
        <end position="436"/>
    </location>
</feature>
<evidence type="ECO:0000313" key="17">
    <source>
        <dbReference type="Proteomes" id="UP000184212"/>
    </source>
</evidence>
<protein>
    <recommendedName>
        <fullName evidence="10">peptidoglycan glycosyltransferase</fullName>
        <ecNumber evidence="10">2.4.99.28</ecNumber>
    </recommendedName>
</protein>
<evidence type="ECO:0000259" key="15">
    <source>
        <dbReference type="Pfam" id="PF06832"/>
    </source>
</evidence>
<dbReference type="PANTHER" id="PTHR32282">
    <property type="entry name" value="BINDING PROTEIN TRANSPEPTIDASE, PUTATIVE-RELATED"/>
    <property type="match status" value="1"/>
</dbReference>
<dbReference type="GO" id="GO:0004180">
    <property type="term" value="F:carboxypeptidase activity"/>
    <property type="evidence" value="ECO:0007669"/>
    <property type="project" value="UniProtKB-KW"/>
</dbReference>
<dbReference type="InterPro" id="IPR023346">
    <property type="entry name" value="Lysozyme-like_dom_sf"/>
</dbReference>
<dbReference type="PANTHER" id="PTHR32282:SF15">
    <property type="entry name" value="PENICILLIN-BINDING PROTEIN 1C"/>
    <property type="match status" value="1"/>
</dbReference>
<dbReference type="InterPro" id="IPR011815">
    <property type="entry name" value="PBP_1c"/>
</dbReference>
<evidence type="ECO:0000256" key="1">
    <source>
        <dbReference type="ARBA" id="ARBA00004752"/>
    </source>
</evidence>
<proteinExistence type="inferred from homology"/>
<dbReference type="EMBL" id="FQWQ01000001">
    <property type="protein sequence ID" value="SHG86022.1"/>
    <property type="molecule type" value="Genomic_DNA"/>
</dbReference>
<comment type="similarity">
    <text evidence="2">In the C-terminal section; belongs to the transpeptidase family.</text>
</comment>
<keyword evidence="7" id="KW-0808">Transferase</keyword>
<comment type="catalytic activity">
    <reaction evidence="11">
        <text>[GlcNAc-(1-&gt;4)-Mur2Ac(oyl-L-Ala-gamma-D-Glu-L-Lys-D-Ala-D-Ala)](n)-di-trans,octa-cis-undecaprenyl diphosphate + beta-D-GlcNAc-(1-&gt;4)-Mur2Ac(oyl-L-Ala-gamma-D-Glu-L-Lys-D-Ala-D-Ala)-di-trans,octa-cis-undecaprenyl diphosphate = [GlcNAc-(1-&gt;4)-Mur2Ac(oyl-L-Ala-gamma-D-Glu-L-Lys-D-Ala-D-Ala)](n+1)-di-trans,octa-cis-undecaprenyl diphosphate + di-trans,octa-cis-undecaprenyl diphosphate + H(+)</text>
        <dbReference type="Rhea" id="RHEA:23708"/>
        <dbReference type="Rhea" id="RHEA-COMP:9602"/>
        <dbReference type="Rhea" id="RHEA-COMP:9603"/>
        <dbReference type="ChEBI" id="CHEBI:15378"/>
        <dbReference type="ChEBI" id="CHEBI:58405"/>
        <dbReference type="ChEBI" id="CHEBI:60033"/>
        <dbReference type="ChEBI" id="CHEBI:78435"/>
        <dbReference type="EC" id="2.4.99.28"/>
    </reaction>
</comment>
<keyword evidence="9" id="KW-0511">Multifunctional enzyme</keyword>
<feature type="domain" description="Penicillin-binding C-terminal" evidence="15">
    <location>
        <begin position="700"/>
        <end position="779"/>
    </location>
</feature>
<gene>
    <name evidence="16" type="ORF">SAMN04488109_2175</name>
</gene>
<comment type="similarity">
    <text evidence="3">In the N-terminal section; belongs to the glycosyltransferase 51 family.</text>
</comment>
<dbReference type="Pfam" id="PF00912">
    <property type="entry name" value="Transgly"/>
    <property type="match status" value="1"/>
</dbReference>